<name>A0ABI7X449_FELCA</name>
<protein>
    <submittedName>
        <fullName evidence="2">Uncharacterized protein</fullName>
    </submittedName>
</protein>
<gene>
    <name evidence="2" type="primary">TEX48</name>
</gene>
<evidence type="ECO:0000313" key="2">
    <source>
        <dbReference type="Ensembl" id="ENSFCTP00005017278.1"/>
    </source>
</evidence>
<evidence type="ECO:0000256" key="1">
    <source>
        <dbReference type="SAM" id="MobiDB-lite"/>
    </source>
</evidence>
<sequence length="53" mass="6304">METVRTPRPWMTPRPPVNPRISSHPPAVCRRRGWTARIRSMLMKPPTRLWDNL</sequence>
<keyword evidence="3" id="KW-1185">Reference proteome</keyword>
<accession>A0ABI7X449</accession>
<dbReference type="Proteomes" id="UP000823872">
    <property type="component" value="Chromosome D4"/>
</dbReference>
<feature type="region of interest" description="Disordered" evidence="1">
    <location>
        <begin position="1"/>
        <end position="25"/>
    </location>
</feature>
<reference evidence="2 3" key="1">
    <citation type="submission" date="2021-02" db="EMBL/GenBank/DDBJ databases">
        <title>Safari Cat Assemblies.</title>
        <authorList>
            <person name="Bredemeyer K.R."/>
            <person name="Murphy W.J."/>
        </authorList>
    </citation>
    <scope>NUCLEOTIDE SEQUENCE [LARGE SCALE GENOMIC DNA]</scope>
</reference>
<reference evidence="2" key="2">
    <citation type="submission" date="2025-08" db="UniProtKB">
        <authorList>
            <consortium name="Ensembl"/>
        </authorList>
    </citation>
    <scope>IDENTIFICATION</scope>
    <source>
        <strain evidence="2">breed Abyssinian</strain>
    </source>
</reference>
<dbReference type="Ensembl" id="ENSFCTT00005026658.1">
    <property type="protein sequence ID" value="ENSFCTP00005017278.1"/>
    <property type="gene ID" value="ENSFCTG00005009550.1"/>
</dbReference>
<organism evidence="2 3">
    <name type="scientific">Felis catus</name>
    <name type="common">Cat</name>
    <name type="synonym">Felis silvestris catus</name>
    <dbReference type="NCBI Taxonomy" id="9685"/>
    <lineage>
        <taxon>Eukaryota</taxon>
        <taxon>Metazoa</taxon>
        <taxon>Chordata</taxon>
        <taxon>Craniata</taxon>
        <taxon>Vertebrata</taxon>
        <taxon>Euteleostomi</taxon>
        <taxon>Mammalia</taxon>
        <taxon>Eutheria</taxon>
        <taxon>Laurasiatheria</taxon>
        <taxon>Carnivora</taxon>
        <taxon>Feliformia</taxon>
        <taxon>Felidae</taxon>
        <taxon>Felinae</taxon>
        <taxon>Felis</taxon>
    </lineage>
</organism>
<reference evidence="2" key="3">
    <citation type="submission" date="2025-09" db="UniProtKB">
        <authorList>
            <consortium name="Ensembl"/>
        </authorList>
    </citation>
    <scope>IDENTIFICATION</scope>
    <source>
        <strain evidence="2">breed Abyssinian</strain>
    </source>
</reference>
<proteinExistence type="predicted"/>
<dbReference type="GeneTree" id="ENSGT00520000058076"/>
<evidence type="ECO:0000313" key="3">
    <source>
        <dbReference type="Proteomes" id="UP000823872"/>
    </source>
</evidence>